<name>A0A3S5B5R8_9PLAT</name>
<dbReference type="EMBL" id="CAAALY010247744">
    <property type="protein sequence ID" value="VEL34477.1"/>
    <property type="molecule type" value="Genomic_DNA"/>
</dbReference>
<proteinExistence type="predicted"/>
<accession>A0A3S5B5R8</accession>
<gene>
    <name evidence="1" type="ORF">PXEA_LOCUS27917</name>
</gene>
<protein>
    <submittedName>
        <fullName evidence="1">Uncharacterized protein</fullName>
    </submittedName>
</protein>
<keyword evidence="2" id="KW-1185">Reference proteome</keyword>
<sequence>MVKSATTAAFMAGKKRAKARHWQHEHFAARDRHIPLDNPASPGTNFIKSTVNKDNSKQGGATHSICLPSLPNKFEVPQDYVENSARSSAPKDIGTITEFQSNKGAEVDIIHKEIEEAETMIENVNKGQNLICIPNKRCMSLASKISGPMSRSRLHDIVSPTLSAESLIGIKRLVEDVRIDKKSRDRQLSRNSSGRESLESSNEGIFEAQHYHLISCLEEATVSWASSYYYHKIPVNFILKKEFKNPI</sequence>
<comment type="caution">
    <text evidence="1">The sequence shown here is derived from an EMBL/GenBank/DDBJ whole genome shotgun (WGS) entry which is preliminary data.</text>
</comment>
<dbReference type="Proteomes" id="UP000784294">
    <property type="component" value="Unassembled WGS sequence"/>
</dbReference>
<evidence type="ECO:0000313" key="2">
    <source>
        <dbReference type="Proteomes" id="UP000784294"/>
    </source>
</evidence>
<organism evidence="1 2">
    <name type="scientific">Protopolystoma xenopodis</name>
    <dbReference type="NCBI Taxonomy" id="117903"/>
    <lineage>
        <taxon>Eukaryota</taxon>
        <taxon>Metazoa</taxon>
        <taxon>Spiralia</taxon>
        <taxon>Lophotrochozoa</taxon>
        <taxon>Platyhelminthes</taxon>
        <taxon>Monogenea</taxon>
        <taxon>Polyopisthocotylea</taxon>
        <taxon>Polystomatidea</taxon>
        <taxon>Polystomatidae</taxon>
        <taxon>Protopolystoma</taxon>
    </lineage>
</organism>
<dbReference type="AlphaFoldDB" id="A0A3S5B5R8"/>
<evidence type="ECO:0000313" key="1">
    <source>
        <dbReference type="EMBL" id="VEL34477.1"/>
    </source>
</evidence>
<reference evidence="1" key="1">
    <citation type="submission" date="2018-11" db="EMBL/GenBank/DDBJ databases">
        <authorList>
            <consortium name="Pathogen Informatics"/>
        </authorList>
    </citation>
    <scope>NUCLEOTIDE SEQUENCE</scope>
</reference>